<evidence type="ECO:0000313" key="2">
    <source>
        <dbReference type="EMBL" id="SMP22308.1"/>
    </source>
</evidence>
<keyword evidence="1" id="KW-0812">Transmembrane</keyword>
<evidence type="ECO:0000256" key="1">
    <source>
        <dbReference type="SAM" id="Phobius"/>
    </source>
</evidence>
<proteinExistence type="predicted"/>
<gene>
    <name evidence="2" type="ORF">SAMN06265361_10437</name>
</gene>
<keyword evidence="3" id="KW-1185">Reference proteome</keyword>
<keyword evidence="1" id="KW-0472">Membrane</keyword>
<organism evidence="2 3">
    <name type="scientific">Laceyella tengchongensis</name>
    <dbReference type="NCBI Taxonomy" id="574699"/>
    <lineage>
        <taxon>Bacteria</taxon>
        <taxon>Bacillati</taxon>
        <taxon>Bacillota</taxon>
        <taxon>Bacilli</taxon>
        <taxon>Bacillales</taxon>
        <taxon>Thermoactinomycetaceae</taxon>
        <taxon>Laceyella</taxon>
    </lineage>
</organism>
<dbReference type="RefSeq" id="WP_102993438.1">
    <property type="nucleotide sequence ID" value="NZ_FXTU01000004.1"/>
</dbReference>
<dbReference type="EMBL" id="FXTU01000004">
    <property type="protein sequence ID" value="SMP22308.1"/>
    <property type="molecule type" value="Genomic_DNA"/>
</dbReference>
<dbReference type="Proteomes" id="UP001157946">
    <property type="component" value="Unassembled WGS sequence"/>
</dbReference>
<keyword evidence="1" id="KW-1133">Transmembrane helix</keyword>
<reference evidence="2" key="1">
    <citation type="submission" date="2017-05" db="EMBL/GenBank/DDBJ databases">
        <authorList>
            <person name="Varghese N."/>
            <person name="Submissions S."/>
        </authorList>
    </citation>
    <scope>NUCLEOTIDE SEQUENCE</scope>
    <source>
        <strain evidence="2">DSM 45262</strain>
    </source>
</reference>
<name>A0AA45WPM4_9BACL</name>
<sequence length="174" mass="20120">MNKTYIYMTILAVCLTFSLIGNMTQFNKINELEHIIKKLTEQDKAQAVAKQFVLTLMDTPTPENEKKLRSITTQKAQQKIFANDMDLEDESTKGIKQRVTIEKTYFNRLSLNHVNILIQFRVYHDIGNGQSTAGMYEMNINLTSDGQGVWKVDSYDFEIQNEKNLDEIAIKDEE</sequence>
<accession>A0AA45WPM4</accession>
<comment type="caution">
    <text evidence="2">The sequence shown here is derived from an EMBL/GenBank/DDBJ whole genome shotgun (WGS) entry which is preliminary data.</text>
</comment>
<feature type="transmembrane region" description="Helical" evidence="1">
    <location>
        <begin position="6"/>
        <end position="24"/>
    </location>
</feature>
<protein>
    <submittedName>
        <fullName evidence="2">Uncharacterized protein</fullName>
    </submittedName>
</protein>
<dbReference type="AlphaFoldDB" id="A0AA45WPM4"/>
<evidence type="ECO:0000313" key="3">
    <source>
        <dbReference type="Proteomes" id="UP001157946"/>
    </source>
</evidence>